<dbReference type="InterPro" id="IPR028263">
    <property type="entry name" value="FliG_N"/>
</dbReference>
<dbReference type="InterPro" id="IPR023087">
    <property type="entry name" value="Flg_Motor_Flig_C"/>
</dbReference>
<evidence type="ECO:0000256" key="8">
    <source>
        <dbReference type="ARBA" id="ARBA00023136"/>
    </source>
</evidence>
<feature type="domain" description="Flagellar motor switch protein FliG middle" evidence="12">
    <location>
        <begin position="132"/>
        <end position="202"/>
    </location>
</feature>
<evidence type="ECO:0000256" key="7">
    <source>
        <dbReference type="ARBA" id="ARBA00022779"/>
    </source>
</evidence>
<name>A0A7V1LWY3_CALAY</name>
<evidence type="ECO:0000256" key="1">
    <source>
        <dbReference type="ARBA" id="ARBA00004117"/>
    </source>
</evidence>
<keyword evidence="9" id="KW-0975">Bacterial flagellum</keyword>
<comment type="similarity">
    <text evidence="3">Belongs to the FliG family.</text>
</comment>
<protein>
    <recommendedName>
        <fullName evidence="4">Flagellar motor switch protein FliG</fullName>
    </recommendedName>
</protein>
<dbReference type="Gene3D" id="1.10.220.30">
    <property type="match status" value="3"/>
</dbReference>
<evidence type="ECO:0000256" key="5">
    <source>
        <dbReference type="ARBA" id="ARBA00022475"/>
    </source>
</evidence>
<evidence type="ECO:0000256" key="4">
    <source>
        <dbReference type="ARBA" id="ARBA00021870"/>
    </source>
</evidence>
<dbReference type="Pfam" id="PF01706">
    <property type="entry name" value="FliG_C"/>
    <property type="match status" value="1"/>
</dbReference>
<comment type="caution">
    <text evidence="14">The sequence shown here is derived from an EMBL/GenBank/DDBJ whole genome shotgun (WGS) entry which is preliminary data.</text>
</comment>
<dbReference type="NCBIfam" id="TIGR00207">
    <property type="entry name" value="fliG"/>
    <property type="match status" value="1"/>
</dbReference>
<dbReference type="SUPFAM" id="SSF48029">
    <property type="entry name" value="FliG"/>
    <property type="match status" value="2"/>
</dbReference>
<dbReference type="GO" id="GO:0009425">
    <property type="term" value="C:bacterial-type flagellum basal body"/>
    <property type="evidence" value="ECO:0007669"/>
    <property type="project" value="UniProtKB-SubCell"/>
</dbReference>
<keyword evidence="14" id="KW-0282">Flagellum</keyword>
<dbReference type="GO" id="GO:0071973">
    <property type="term" value="P:bacterial-type flagellum-dependent cell motility"/>
    <property type="evidence" value="ECO:0007669"/>
    <property type="project" value="InterPro"/>
</dbReference>
<dbReference type="PIRSF" id="PIRSF003161">
    <property type="entry name" value="FliG"/>
    <property type="match status" value="1"/>
</dbReference>
<keyword evidence="5" id="KW-1003">Cell membrane</keyword>
<reference evidence="14" key="1">
    <citation type="journal article" date="2020" name="mSystems">
        <title>Genome- and Community-Level Interaction Insights into Carbon Utilization and Element Cycling Functions of Hydrothermarchaeota in Hydrothermal Sediment.</title>
        <authorList>
            <person name="Zhou Z."/>
            <person name="Liu Y."/>
            <person name="Xu W."/>
            <person name="Pan J."/>
            <person name="Luo Z.H."/>
            <person name="Li M."/>
        </authorList>
    </citation>
    <scope>NUCLEOTIDE SEQUENCE [LARGE SCALE GENOMIC DNA]</scope>
    <source>
        <strain evidence="14">HyVt-456</strain>
    </source>
</reference>
<dbReference type="InterPro" id="IPR032779">
    <property type="entry name" value="FliG_M"/>
</dbReference>
<dbReference type="AlphaFoldDB" id="A0A7V1LWY3"/>
<sequence>MPEETALATQESKAEVPSVSLRPIQKIALMMIAFGPEIAGEIMRNFTEKEGEKISIEIAKLNNVPVDVLSTTIEEFYQMMQANQYIIQGGLHYAKEALEKAYGLKKAEEILKRVEAATEVSAFYLLQTVDDKQLLNFLQNEHPQTAALILANLKPTQAASILSELPEEYQYEIAYRVATMEKTSPELIEDIEDVLREQMGSIFGGGLSKTGGVDTVAEILNSVSRTAEKNILTNLRERDAELANEINDLMFIFEDLIAMPPATIQMILKEVNSNTLALALKATSPDLRDKIFDNMSERAAAMLKEELDYMGPVRLKEVENAQKDILDIARRLEEAGEIQLTRSEEEELI</sequence>
<evidence type="ECO:0000256" key="9">
    <source>
        <dbReference type="ARBA" id="ARBA00023143"/>
    </source>
</evidence>
<comment type="subcellular location">
    <subcellularLocation>
        <location evidence="1">Bacterial flagellum basal body</location>
    </subcellularLocation>
    <subcellularLocation>
        <location evidence="2">Cell membrane</location>
        <topology evidence="2">Peripheral membrane protein</topology>
        <orientation evidence="2">Cytoplasmic side</orientation>
    </subcellularLocation>
</comment>
<keyword evidence="6" id="KW-0145">Chemotaxis</keyword>
<dbReference type="PRINTS" id="PR00954">
    <property type="entry name" value="FLGMOTORFLIG"/>
</dbReference>
<dbReference type="EMBL" id="DRLD01000003">
    <property type="protein sequence ID" value="HED09074.1"/>
    <property type="molecule type" value="Genomic_DNA"/>
</dbReference>
<evidence type="ECO:0000256" key="10">
    <source>
        <dbReference type="ARBA" id="ARBA00025598"/>
    </source>
</evidence>
<keyword evidence="14" id="KW-0969">Cilium</keyword>
<evidence type="ECO:0000259" key="13">
    <source>
        <dbReference type="Pfam" id="PF14842"/>
    </source>
</evidence>
<keyword evidence="8" id="KW-0472">Membrane</keyword>
<evidence type="ECO:0000259" key="11">
    <source>
        <dbReference type="Pfam" id="PF01706"/>
    </source>
</evidence>
<evidence type="ECO:0000313" key="14">
    <source>
        <dbReference type="EMBL" id="HED09074.1"/>
    </source>
</evidence>
<organism evidence="14">
    <name type="scientific">Caldithrix abyssi</name>
    <dbReference type="NCBI Taxonomy" id="187145"/>
    <lineage>
        <taxon>Bacteria</taxon>
        <taxon>Pseudomonadati</taxon>
        <taxon>Calditrichota</taxon>
        <taxon>Calditrichia</taxon>
        <taxon>Calditrichales</taxon>
        <taxon>Calditrichaceae</taxon>
        <taxon>Caldithrix</taxon>
    </lineage>
</organism>
<keyword evidence="7" id="KW-0283">Flagellar rotation</keyword>
<evidence type="ECO:0000256" key="6">
    <source>
        <dbReference type="ARBA" id="ARBA00022500"/>
    </source>
</evidence>
<dbReference type="PANTHER" id="PTHR30534">
    <property type="entry name" value="FLAGELLAR MOTOR SWITCH PROTEIN FLIG"/>
    <property type="match status" value="1"/>
</dbReference>
<dbReference type="Proteomes" id="UP000886005">
    <property type="component" value="Unassembled WGS sequence"/>
</dbReference>
<feature type="domain" description="Flagellar motor switch protein FliG N-terminal" evidence="13">
    <location>
        <begin position="21"/>
        <end position="122"/>
    </location>
</feature>
<dbReference type="GO" id="GO:0005886">
    <property type="term" value="C:plasma membrane"/>
    <property type="evidence" value="ECO:0007669"/>
    <property type="project" value="UniProtKB-SubCell"/>
</dbReference>
<gene>
    <name evidence="14" type="primary">fliG</name>
    <name evidence="14" type="ORF">ENJ10_00160</name>
</gene>
<accession>A0A7V1LWY3</accession>
<dbReference type="Pfam" id="PF14841">
    <property type="entry name" value="FliG_M"/>
    <property type="match status" value="1"/>
</dbReference>
<dbReference type="FunFam" id="1.10.220.30:FF:000001">
    <property type="entry name" value="Flagellar motor switch protein FliG"/>
    <property type="match status" value="1"/>
</dbReference>
<dbReference type="PANTHER" id="PTHR30534:SF0">
    <property type="entry name" value="FLAGELLAR MOTOR SWITCH PROTEIN FLIG"/>
    <property type="match status" value="1"/>
</dbReference>
<feature type="domain" description="Flagellar motor switch protein FliG C-terminal" evidence="11">
    <location>
        <begin position="234"/>
        <end position="340"/>
    </location>
</feature>
<keyword evidence="14" id="KW-0966">Cell projection</keyword>
<evidence type="ECO:0000256" key="3">
    <source>
        <dbReference type="ARBA" id="ARBA00010299"/>
    </source>
</evidence>
<dbReference type="GO" id="GO:0006935">
    <property type="term" value="P:chemotaxis"/>
    <property type="evidence" value="ECO:0007669"/>
    <property type="project" value="UniProtKB-KW"/>
</dbReference>
<proteinExistence type="inferred from homology"/>
<evidence type="ECO:0000259" key="12">
    <source>
        <dbReference type="Pfam" id="PF14841"/>
    </source>
</evidence>
<comment type="function">
    <text evidence="10">FliG is one of three proteins (FliG, FliN, FliM) that forms the rotor-mounted switch complex (C ring), located at the base of the basal body. This complex interacts with the CheY and CheZ chemotaxis proteins, in addition to contacting components of the motor that determine the direction of flagellar rotation.</text>
</comment>
<dbReference type="InterPro" id="IPR011002">
    <property type="entry name" value="FliG_a-hlx"/>
</dbReference>
<dbReference type="Pfam" id="PF14842">
    <property type="entry name" value="FliG_N"/>
    <property type="match status" value="1"/>
</dbReference>
<dbReference type="InterPro" id="IPR000090">
    <property type="entry name" value="Flg_Motor_Flig"/>
</dbReference>
<dbReference type="GO" id="GO:0003774">
    <property type="term" value="F:cytoskeletal motor activity"/>
    <property type="evidence" value="ECO:0007669"/>
    <property type="project" value="InterPro"/>
</dbReference>
<evidence type="ECO:0000256" key="2">
    <source>
        <dbReference type="ARBA" id="ARBA00004413"/>
    </source>
</evidence>